<dbReference type="InterPro" id="IPR001304">
    <property type="entry name" value="C-type_lectin-like"/>
</dbReference>
<protein>
    <submittedName>
        <fullName evidence="2">GH20946</fullName>
    </submittedName>
</protein>
<evidence type="ECO:0000259" key="1">
    <source>
        <dbReference type="PROSITE" id="PS50041"/>
    </source>
</evidence>
<dbReference type="EMBL" id="CH916367">
    <property type="protein sequence ID" value="EDW00572.1"/>
    <property type="molecule type" value="Genomic_DNA"/>
</dbReference>
<dbReference type="PhylomeDB" id="B4J492"/>
<proteinExistence type="predicted"/>
<feature type="domain" description="C-type lectin" evidence="1">
    <location>
        <begin position="1"/>
        <end position="112"/>
    </location>
</feature>
<dbReference type="KEGG" id="dgr:6559204"/>
<dbReference type="OMA" id="NGINGLW"/>
<keyword evidence="3" id="KW-1185">Reference proteome</keyword>
<evidence type="ECO:0000313" key="2">
    <source>
        <dbReference type="EMBL" id="EDW00572.1"/>
    </source>
</evidence>
<reference evidence="2 3" key="1">
    <citation type="journal article" date="2007" name="Nature">
        <title>Evolution of genes and genomes on the Drosophila phylogeny.</title>
        <authorList>
            <consortium name="Drosophila 12 Genomes Consortium"/>
            <person name="Clark A.G."/>
            <person name="Eisen M.B."/>
            <person name="Smith D.R."/>
            <person name="Bergman C.M."/>
            <person name="Oliver B."/>
            <person name="Markow T.A."/>
            <person name="Kaufman T.C."/>
            <person name="Kellis M."/>
            <person name="Gelbart W."/>
            <person name="Iyer V.N."/>
            <person name="Pollard D.A."/>
            <person name="Sackton T.B."/>
            <person name="Larracuente A.M."/>
            <person name="Singh N.D."/>
            <person name="Abad J.P."/>
            <person name="Abt D.N."/>
            <person name="Adryan B."/>
            <person name="Aguade M."/>
            <person name="Akashi H."/>
            <person name="Anderson W.W."/>
            <person name="Aquadro C.F."/>
            <person name="Ardell D.H."/>
            <person name="Arguello R."/>
            <person name="Artieri C.G."/>
            <person name="Barbash D.A."/>
            <person name="Barker D."/>
            <person name="Barsanti P."/>
            <person name="Batterham P."/>
            <person name="Batzoglou S."/>
            <person name="Begun D."/>
            <person name="Bhutkar A."/>
            <person name="Blanco E."/>
            <person name="Bosak S.A."/>
            <person name="Bradley R.K."/>
            <person name="Brand A.D."/>
            <person name="Brent M.R."/>
            <person name="Brooks A.N."/>
            <person name="Brown R.H."/>
            <person name="Butlin R.K."/>
            <person name="Caggese C."/>
            <person name="Calvi B.R."/>
            <person name="Bernardo de Carvalho A."/>
            <person name="Caspi A."/>
            <person name="Castrezana S."/>
            <person name="Celniker S.E."/>
            <person name="Chang J.L."/>
            <person name="Chapple C."/>
            <person name="Chatterji S."/>
            <person name="Chinwalla A."/>
            <person name="Civetta A."/>
            <person name="Clifton S.W."/>
            <person name="Comeron J.M."/>
            <person name="Costello J.C."/>
            <person name="Coyne J.A."/>
            <person name="Daub J."/>
            <person name="David R.G."/>
            <person name="Delcher A.L."/>
            <person name="Delehaunty K."/>
            <person name="Do C.B."/>
            <person name="Ebling H."/>
            <person name="Edwards K."/>
            <person name="Eickbush T."/>
            <person name="Evans J.D."/>
            <person name="Filipski A."/>
            <person name="Findeiss S."/>
            <person name="Freyhult E."/>
            <person name="Fulton L."/>
            <person name="Fulton R."/>
            <person name="Garcia A.C."/>
            <person name="Gardiner A."/>
            <person name="Garfield D.A."/>
            <person name="Garvin B.E."/>
            <person name="Gibson G."/>
            <person name="Gilbert D."/>
            <person name="Gnerre S."/>
            <person name="Godfrey J."/>
            <person name="Good R."/>
            <person name="Gotea V."/>
            <person name="Gravely B."/>
            <person name="Greenberg A.J."/>
            <person name="Griffiths-Jones S."/>
            <person name="Gross S."/>
            <person name="Guigo R."/>
            <person name="Gustafson E.A."/>
            <person name="Haerty W."/>
            <person name="Hahn M.W."/>
            <person name="Halligan D.L."/>
            <person name="Halpern A.L."/>
            <person name="Halter G.M."/>
            <person name="Han M.V."/>
            <person name="Heger A."/>
            <person name="Hillier L."/>
            <person name="Hinrichs A.S."/>
            <person name="Holmes I."/>
            <person name="Hoskins R.A."/>
            <person name="Hubisz M.J."/>
            <person name="Hultmark D."/>
            <person name="Huntley M.A."/>
            <person name="Jaffe D.B."/>
            <person name="Jagadeeshan S."/>
            <person name="Jeck W.R."/>
            <person name="Johnson J."/>
            <person name="Jones C.D."/>
            <person name="Jordan W.C."/>
            <person name="Karpen G.H."/>
            <person name="Kataoka E."/>
            <person name="Keightley P.D."/>
            <person name="Kheradpour P."/>
            <person name="Kirkness E.F."/>
            <person name="Koerich L.B."/>
            <person name="Kristiansen K."/>
            <person name="Kudrna D."/>
            <person name="Kulathinal R.J."/>
            <person name="Kumar S."/>
            <person name="Kwok R."/>
            <person name="Lander E."/>
            <person name="Langley C.H."/>
            <person name="Lapoint R."/>
            <person name="Lazzaro B.P."/>
            <person name="Lee S.J."/>
            <person name="Levesque L."/>
            <person name="Li R."/>
            <person name="Lin C.F."/>
            <person name="Lin M.F."/>
            <person name="Lindblad-Toh K."/>
            <person name="Llopart A."/>
            <person name="Long M."/>
            <person name="Low L."/>
            <person name="Lozovsky E."/>
            <person name="Lu J."/>
            <person name="Luo M."/>
            <person name="Machado C.A."/>
            <person name="Makalowski W."/>
            <person name="Marzo M."/>
            <person name="Matsuda M."/>
            <person name="Matzkin L."/>
            <person name="McAllister B."/>
            <person name="McBride C.S."/>
            <person name="McKernan B."/>
            <person name="McKernan K."/>
            <person name="Mendez-Lago M."/>
            <person name="Minx P."/>
            <person name="Mollenhauer M.U."/>
            <person name="Montooth K."/>
            <person name="Mount S.M."/>
            <person name="Mu X."/>
            <person name="Myers E."/>
            <person name="Negre B."/>
            <person name="Newfeld S."/>
            <person name="Nielsen R."/>
            <person name="Noor M.A."/>
            <person name="O'Grady P."/>
            <person name="Pachter L."/>
            <person name="Papaceit M."/>
            <person name="Parisi M.J."/>
            <person name="Parisi M."/>
            <person name="Parts L."/>
            <person name="Pedersen J.S."/>
            <person name="Pesole G."/>
            <person name="Phillippy A.M."/>
            <person name="Ponting C.P."/>
            <person name="Pop M."/>
            <person name="Porcelli D."/>
            <person name="Powell J.R."/>
            <person name="Prohaska S."/>
            <person name="Pruitt K."/>
            <person name="Puig M."/>
            <person name="Quesneville H."/>
            <person name="Ram K.R."/>
            <person name="Rand D."/>
            <person name="Rasmussen M.D."/>
            <person name="Reed L.K."/>
            <person name="Reenan R."/>
            <person name="Reily A."/>
            <person name="Remington K.A."/>
            <person name="Rieger T.T."/>
            <person name="Ritchie M.G."/>
            <person name="Robin C."/>
            <person name="Rogers Y.H."/>
            <person name="Rohde C."/>
            <person name="Rozas J."/>
            <person name="Rubenfield M.J."/>
            <person name="Ruiz A."/>
            <person name="Russo S."/>
            <person name="Salzberg S.L."/>
            <person name="Sanchez-Gracia A."/>
            <person name="Saranga D.J."/>
            <person name="Sato H."/>
            <person name="Schaeffer S.W."/>
            <person name="Schatz M.C."/>
            <person name="Schlenke T."/>
            <person name="Schwartz R."/>
            <person name="Segarra C."/>
            <person name="Singh R.S."/>
            <person name="Sirot L."/>
            <person name="Sirota M."/>
            <person name="Sisneros N.B."/>
            <person name="Smith C.D."/>
            <person name="Smith T.F."/>
            <person name="Spieth J."/>
            <person name="Stage D.E."/>
            <person name="Stark A."/>
            <person name="Stephan W."/>
            <person name="Strausberg R.L."/>
            <person name="Strempel S."/>
            <person name="Sturgill D."/>
            <person name="Sutton G."/>
            <person name="Sutton G.G."/>
            <person name="Tao W."/>
            <person name="Teichmann S."/>
            <person name="Tobari Y.N."/>
            <person name="Tomimura Y."/>
            <person name="Tsolas J.M."/>
            <person name="Valente V.L."/>
            <person name="Venter E."/>
            <person name="Venter J.C."/>
            <person name="Vicario S."/>
            <person name="Vieira F.G."/>
            <person name="Vilella A.J."/>
            <person name="Villasante A."/>
            <person name="Walenz B."/>
            <person name="Wang J."/>
            <person name="Wasserman M."/>
            <person name="Watts T."/>
            <person name="Wilson D."/>
            <person name="Wilson R.K."/>
            <person name="Wing R.A."/>
            <person name="Wolfner M.F."/>
            <person name="Wong A."/>
            <person name="Wong G.K."/>
            <person name="Wu C.I."/>
            <person name="Wu G."/>
            <person name="Yamamoto D."/>
            <person name="Yang H.P."/>
            <person name="Yang S.P."/>
            <person name="Yorke J.A."/>
            <person name="Yoshida K."/>
            <person name="Zdobnov E."/>
            <person name="Zhang P."/>
            <person name="Zhang Y."/>
            <person name="Zimin A.V."/>
            <person name="Baldwin J."/>
            <person name="Abdouelleil A."/>
            <person name="Abdulkadir J."/>
            <person name="Abebe A."/>
            <person name="Abera B."/>
            <person name="Abreu J."/>
            <person name="Acer S.C."/>
            <person name="Aftuck L."/>
            <person name="Alexander A."/>
            <person name="An P."/>
            <person name="Anderson E."/>
            <person name="Anderson S."/>
            <person name="Arachi H."/>
            <person name="Azer M."/>
            <person name="Bachantsang P."/>
            <person name="Barry A."/>
            <person name="Bayul T."/>
            <person name="Berlin A."/>
            <person name="Bessette D."/>
            <person name="Bloom T."/>
            <person name="Blye J."/>
            <person name="Boguslavskiy L."/>
            <person name="Bonnet C."/>
            <person name="Boukhgalter B."/>
            <person name="Bourzgui I."/>
            <person name="Brown A."/>
            <person name="Cahill P."/>
            <person name="Channer S."/>
            <person name="Cheshatsang Y."/>
            <person name="Chuda L."/>
            <person name="Citroen M."/>
            <person name="Collymore A."/>
            <person name="Cooke P."/>
            <person name="Costello M."/>
            <person name="D'Aco K."/>
            <person name="Daza R."/>
            <person name="De Haan G."/>
            <person name="DeGray S."/>
            <person name="DeMaso C."/>
            <person name="Dhargay N."/>
            <person name="Dooley K."/>
            <person name="Dooley E."/>
            <person name="Doricent M."/>
            <person name="Dorje P."/>
            <person name="Dorjee K."/>
            <person name="Dupes A."/>
            <person name="Elong R."/>
            <person name="Falk J."/>
            <person name="Farina A."/>
            <person name="Faro S."/>
            <person name="Ferguson D."/>
            <person name="Fisher S."/>
            <person name="Foley C.D."/>
            <person name="Franke A."/>
            <person name="Friedrich D."/>
            <person name="Gadbois L."/>
            <person name="Gearin G."/>
            <person name="Gearin C.R."/>
            <person name="Giannoukos G."/>
            <person name="Goode T."/>
            <person name="Graham J."/>
            <person name="Grandbois E."/>
            <person name="Grewal S."/>
            <person name="Gyaltsen K."/>
            <person name="Hafez N."/>
            <person name="Hagos B."/>
            <person name="Hall J."/>
            <person name="Henson C."/>
            <person name="Hollinger A."/>
            <person name="Honan T."/>
            <person name="Huard M.D."/>
            <person name="Hughes L."/>
            <person name="Hurhula B."/>
            <person name="Husby M.E."/>
            <person name="Kamat A."/>
            <person name="Kanga B."/>
            <person name="Kashin S."/>
            <person name="Khazanovich D."/>
            <person name="Kisner P."/>
            <person name="Lance K."/>
            <person name="Lara M."/>
            <person name="Lee W."/>
            <person name="Lennon N."/>
            <person name="Letendre F."/>
            <person name="LeVine R."/>
            <person name="Lipovsky A."/>
            <person name="Liu X."/>
            <person name="Liu J."/>
            <person name="Liu S."/>
            <person name="Lokyitsang T."/>
            <person name="Lokyitsang Y."/>
            <person name="Lubonja R."/>
            <person name="Lui A."/>
            <person name="MacDonald P."/>
            <person name="Magnisalis V."/>
            <person name="Maru K."/>
            <person name="Matthews C."/>
            <person name="McCusker W."/>
            <person name="McDonough S."/>
            <person name="Mehta T."/>
            <person name="Meldrim J."/>
            <person name="Meneus L."/>
            <person name="Mihai O."/>
            <person name="Mihalev A."/>
            <person name="Mihova T."/>
            <person name="Mittelman R."/>
            <person name="Mlenga V."/>
            <person name="Montmayeur A."/>
            <person name="Mulrain L."/>
            <person name="Navidi A."/>
            <person name="Naylor J."/>
            <person name="Negash T."/>
            <person name="Nguyen T."/>
            <person name="Nguyen N."/>
            <person name="Nicol R."/>
            <person name="Norbu C."/>
            <person name="Norbu N."/>
            <person name="Novod N."/>
            <person name="O'Neill B."/>
            <person name="Osman S."/>
            <person name="Markiewicz E."/>
            <person name="Oyono O.L."/>
            <person name="Patti C."/>
            <person name="Phunkhang P."/>
            <person name="Pierre F."/>
            <person name="Priest M."/>
            <person name="Raghuraman S."/>
            <person name="Rege F."/>
            <person name="Reyes R."/>
            <person name="Rise C."/>
            <person name="Rogov P."/>
            <person name="Ross K."/>
            <person name="Ryan E."/>
            <person name="Settipalli S."/>
            <person name="Shea T."/>
            <person name="Sherpa N."/>
            <person name="Shi L."/>
            <person name="Shih D."/>
            <person name="Sparrow T."/>
            <person name="Spaulding J."/>
            <person name="Stalker J."/>
            <person name="Stange-Thomann N."/>
            <person name="Stavropoulos S."/>
            <person name="Stone C."/>
            <person name="Strader C."/>
            <person name="Tesfaye S."/>
            <person name="Thomson T."/>
            <person name="Thoulutsang Y."/>
            <person name="Thoulutsang D."/>
            <person name="Topham K."/>
            <person name="Topping I."/>
            <person name="Tsamla T."/>
            <person name="Vassiliev H."/>
            <person name="Vo A."/>
            <person name="Wangchuk T."/>
            <person name="Wangdi T."/>
            <person name="Weiand M."/>
            <person name="Wilkinson J."/>
            <person name="Wilson A."/>
            <person name="Yadav S."/>
            <person name="Young G."/>
            <person name="Yu Q."/>
            <person name="Zembek L."/>
            <person name="Zhong D."/>
            <person name="Zimmer A."/>
            <person name="Zwirko Z."/>
            <person name="Jaffe D.B."/>
            <person name="Alvarez P."/>
            <person name="Brockman W."/>
            <person name="Butler J."/>
            <person name="Chin C."/>
            <person name="Gnerre S."/>
            <person name="Grabherr M."/>
            <person name="Kleber M."/>
            <person name="Mauceli E."/>
            <person name="MacCallum I."/>
        </authorList>
    </citation>
    <scope>NUCLEOTIDE SEQUENCE [LARGE SCALE GENOMIC DNA]</scope>
    <source>
        <strain evidence="3">Tucson 15287-2541.00</strain>
    </source>
</reference>
<organism evidence="3">
    <name type="scientific">Drosophila grimshawi</name>
    <name type="common">Hawaiian fruit fly</name>
    <name type="synonym">Idiomyia grimshawi</name>
    <dbReference type="NCBI Taxonomy" id="7222"/>
    <lineage>
        <taxon>Eukaryota</taxon>
        <taxon>Metazoa</taxon>
        <taxon>Ecdysozoa</taxon>
        <taxon>Arthropoda</taxon>
        <taxon>Hexapoda</taxon>
        <taxon>Insecta</taxon>
        <taxon>Pterygota</taxon>
        <taxon>Neoptera</taxon>
        <taxon>Endopterygota</taxon>
        <taxon>Diptera</taxon>
        <taxon>Brachycera</taxon>
        <taxon>Muscomorpha</taxon>
        <taxon>Ephydroidea</taxon>
        <taxon>Drosophilidae</taxon>
        <taxon>Drosophila</taxon>
        <taxon>Hawaiian Drosophila</taxon>
    </lineage>
</organism>
<accession>B4J492</accession>
<dbReference type="SUPFAM" id="SSF56436">
    <property type="entry name" value="C-type lectin-like"/>
    <property type="match status" value="1"/>
</dbReference>
<dbReference type="HOGENOM" id="CLU_049894_10_0_1"/>
<dbReference type="PROSITE" id="PS50041">
    <property type="entry name" value="C_TYPE_LECTIN_2"/>
    <property type="match status" value="1"/>
</dbReference>
<dbReference type="OrthoDB" id="7357196at2759"/>
<dbReference type="CDD" id="cd00037">
    <property type="entry name" value="CLECT"/>
    <property type="match status" value="1"/>
</dbReference>
<gene>
    <name evidence="2" type="primary">Dgri\GH20946</name>
    <name evidence="2" type="ORF">Dgri_GH20946</name>
</gene>
<dbReference type="Proteomes" id="UP000001070">
    <property type="component" value="Unassembled WGS sequence"/>
</dbReference>
<dbReference type="SMART" id="SM00034">
    <property type="entry name" value="CLECT"/>
    <property type="match status" value="1"/>
</dbReference>
<dbReference type="eggNOG" id="KOG4297">
    <property type="taxonomic scope" value="Eukaryota"/>
</dbReference>
<dbReference type="InParanoid" id="B4J492"/>
<dbReference type="AlphaFoldDB" id="B4J492"/>
<name>B4J492_DROGR</name>
<dbReference type="FunCoup" id="B4J492">
    <property type="interactions" value="3"/>
</dbReference>
<dbReference type="Gene3D" id="3.10.100.10">
    <property type="entry name" value="Mannose-Binding Protein A, subunit A"/>
    <property type="match status" value="1"/>
</dbReference>
<dbReference type="InterPro" id="IPR016186">
    <property type="entry name" value="C-type_lectin-like/link_sf"/>
</dbReference>
<dbReference type="Pfam" id="PF00059">
    <property type="entry name" value="Lectin_C"/>
    <property type="match status" value="1"/>
</dbReference>
<dbReference type="InterPro" id="IPR016187">
    <property type="entry name" value="CTDL_fold"/>
</dbReference>
<sequence length="127" mass="14318">MNWFQAEQYCASQEFTLASIPSSTEQAAIMAFIRAKVDPFILPTLNSEPIWTSGTNQAAVSQYTWHSSGARVSYNNFQNTPRTNTNYCMTLNGMIGQWSTDNCRTEHYFLCQKKCPSPATTPDDNLD</sequence>
<evidence type="ECO:0000313" key="3">
    <source>
        <dbReference type="Proteomes" id="UP000001070"/>
    </source>
</evidence>
<dbReference type="SMR" id="B4J492"/>